<accession>A0A7G1NV24</accession>
<sequence length="90" mass="9162">MTVAGPLVGHVERGRCGPLVEARNAPWLYALAPSGQVVGAVATAVAFLARASPNMDFLRSAGGGCAVGGALWRRDCLRGGFHARGGRACA</sequence>
<evidence type="ECO:0000313" key="3">
    <source>
        <dbReference type="Proteomes" id="UP000516444"/>
    </source>
</evidence>
<keyword evidence="1" id="KW-1133">Transmembrane helix</keyword>
<evidence type="ECO:0000256" key="1">
    <source>
        <dbReference type="SAM" id="Phobius"/>
    </source>
</evidence>
<dbReference type="Proteomes" id="UP000516444">
    <property type="component" value="Chromosome"/>
</dbReference>
<dbReference type="EMBL" id="AP023440">
    <property type="protein sequence ID" value="BCL26719.1"/>
    <property type="molecule type" value="Genomic_DNA"/>
</dbReference>
<protein>
    <submittedName>
        <fullName evidence="2">Uncharacterized protein</fullName>
    </submittedName>
</protein>
<keyword evidence="1" id="KW-0472">Membrane</keyword>
<organism evidence="2 3">
    <name type="scientific">Streptomyces aurantiacus</name>
    <dbReference type="NCBI Taxonomy" id="47760"/>
    <lineage>
        <taxon>Bacteria</taxon>
        <taxon>Bacillati</taxon>
        <taxon>Actinomycetota</taxon>
        <taxon>Actinomycetes</taxon>
        <taxon>Kitasatosporales</taxon>
        <taxon>Streptomycetaceae</taxon>
        <taxon>Streptomyces</taxon>
        <taxon>Streptomyces aurantiacus group</taxon>
    </lineage>
</organism>
<keyword evidence="1" id="KW-0812">Transmembrane</keyword>
<reference evidence="2 3" key="1">
    <citation type="journal article" date="2014" name="Int. J. Syst. Evol. Microbiol.">
        <title>Complete genome sequence of Corynebacterium casei LMG S-19264T (=DSM 44701T), isolated from a smear-ripened cheese.</title>
        <authorList>
            <consortium name="US DOE Joint Genome Institute (JGI-PGF)"/>
            <person name="Walter F."/>
            <person name="Albersmeier A."/>
            <person name="Kalinowski J."/>
            <person name="Ruckert C."/>
        </authorList>
    </citation>
    <scope>NUCLEOTIDE SEQUENCE [LARGE SCALE GENOMIC DNA]</scope>
    <source>
        <strain evidence="2 3">JCM 4677</strain>
    </source>
</reference>
<keyword evidence="3" id="KW-1185">Reference proteome</keyword>
<feature type="transmembrane region" description="Helical" evidence="1">
    <location>
        <begin position="27"/>
        <end position="49"/>
    </location>
</feature>
<gene>
    <name evidence="2" type="ORF">GCM10017557_15780</name>
</gene>
<evidence type="ECO:0000313" key="2">
    <source>
        <dbReference type="EMBL" id="BCL26719.1"/>
    </source>
</evidence>
<dbReference type="AlphaFoldDB" id="A0A7G1NV24"/>
<proteinExistence type="predicted"/>
<name>A0A7G1NV24_9ACTN</name>
<dbReference type="KEGG" id="sgm:GCM10017557_15780"/>